<accession>A0ABV9W576</accession>
<gene>
    <name evidence="2" type="ORF">ACFPIJ_33615</name>
</gene>
<name>A0ABV9W576_9ACTN</name>
<proteinExistence type="predicted"/>
<dbReference type="Proteomes" id="UP001595912">
    <property type="component" value="Unassembled WGS sequence"/>
</dbReference>
<organism evidence="2 3">
    <name type="scientific">Dactylosporangium cerinum</name>
    <dbReference type="NCBI Taxonomy" id="1434730"/>
    <lineage>
        <taxon>Bacteria</taxon>
        <taxon>Bacillati</taxon>
        <taxon>Actinomycetota</taxon>
        <taxon>Actinomycetes</taxon>
        <taxon>Micromonosporales</taxon>
        <taxon>Micromonosporaceae</taxon>
        <taxon>Dactylosporangium</taxon>
    </lineage>
</organism>
<evidence type="ECO:0000256" key="1">
    <source>
        <dbReference type="SAM" id="MobiDB-lite"/>
    </source>
</evidence>
<protein>
    <submittedName>
        <fullName evidence="2">Uncharacterized protein</fullName>
    </submittedName>
</protein>
<dbReference type="EMBL" id="JBHSIU010000045">
    <property type="protein sequence ID" value="MFC5002753.1"/>
    <property type="molecule type" value="Genomic_DNA"/>
</dbReference>
<evidence type="ECO:0000313" key="3">
    <source>
        <dbReference type="Proteomes" id="UP001595912"/>
    </source>
</evidence>
<evidence type="ECO:0000313" key="2">
    <source>
        <dbReference type="EMBL" id="MFC5002753.1"/>
    </source>
</evidence>
<dbReference type="RefSeq" id="WP_380121196.1">
    <property type="nucleotide sequence ID" value="NZ_JBHSIU010000045.1"/>
</dbReference>
<feature type="region of interest" description="Disordered" evidence="1">
    <location>
        <begin position="51"/>
        <end position="73"/>
    </location>
</feature>
<comment type="caution">
    <text evidence="2">The sequence shown here is derived from an EMBL/GenBank/DDBJ whole genome shotgun (WGS) entry which is preliminary data.</text>
</comment>
<sequence>MVQVPLLDHPLVQAGPVEPGALGQQDVLRQVGGSRVPVRRPARVTWLATSPRATSGRVRSPAMRREGTGSSQTVCQMPVVRV</sequence>
<keyword evidence="3" id="KW-1185">Reference proteome</keyword>
<reference evidence="3" key="1">
    <citation type="journal article" date="2019" name="Int. J. Syst. Evol. Microbiol.">
        <title>The Global Catalogue of Microorganisms (GCM) 10K type strain sequencing project: providing services to taxonomists for standard genome sequencing and annotation.</title>
        <authorList>
            <consortium name="The Broad Institute Genomics Platform"/>
            <consortium name="The Broad Institute Genome Sequencing Center for Infectious Disease"/>
            <person name="Wu L."/>
            <person name="Ma J."/>
        </authorList>
    </citation>
    <scope>NUCLEOTIDE SEQUENCE [LARGE SCALE GENOMIC DNA]</scope>
    <source>
        <strain evidence="3">CGMCC 4.7152</strain>
    </source>
</reference>